<dbReference type="STRING" id="1479485.DA73_0228970"/>
<keyword evidence="4" id="KW-1185">Reference proteome</keyword>
<dbReference type="GO" id="GO:0032259">
    <property type="term" value="P:methylation"/>
    <property type="evidence" value="ECO:0007669"/>
    <property type="project" value="UniProtKB-KW"/>
</dbReference>
<dbReference type="EMBL" id="JHEG02000058">
    <property type="protein sequence ID" value="KIE08582.1"/>
    <property type="molecule type" value="Genomic_DNA"/>
</dbReference>
<dbReference type="SUPFAM" id="SSF53335">
    <property type="entry name" value="S-adenosyl-L-methionine-dependent methyltransferases"/>
    <property type="match status" value="1"/>
</dbReference>
<evidence type="ECO:0000313" key="3">
    <source>
        <dbReference type="EMBL" id="KIE08582.1"/>
    </source>
</evidence>
<dbReference type="Proteomes" id="UP000029738">
    <property type="component" value="Unassembled WGS sequence"/>
</dbReference>
<dbReference type="InterPro" id="IPR013217">
    <property type="entry name" value="Methyltransf_12"/>
</dbReference>
<organism evidence="3">
    <name type="scientific">Tolypothrix bouteillei VB521301</name>
    <dbReference type="NCBI Taxonomy" id="1479485"/>
    <lineage>
        <taxon>Bacteria</taxon>
        <taxon>Bacillati</taxon>
        <taxon>Cyanobacteriota</taxon>
        <taxon>Cyanophyceae</taxon>
        <taxon>Nostocales</taxon>
        <taxon>Tolypothrichaceae</taxon>
        <taxon>Tolypothrix</taxon>
    </lineage>
</organism>
<comment type="caution">
    <text evidence="3">The sequence shown here is derived from an EMBL/GenBank/DDBJ whole genome shotgun (WGS) entry which is preliminary data.</text>
</comment>
<keyword evidence="2" id="KW-0489">Methyltransferase</keyword>
<dbReference type="PANTHER" id="PTHR43464:SF91">
    <property type="entry name" value="SLL0487 PROTEIN"/>
    <property type="match status" value="1"/>
</dbReference>
<evidence type="ECO:0000313" key="4">
    <source>
        <dbReference type="Proteomes" id="UP000029738"/>
    </source>
</evidence>
<reference evidence="3" key="1">
    <citation type="journal article" date="2015" name="Genome Announc.">
        <title>Draft Genome Sequence of Tolypothrix boutellei Strain VB521301.</title>
        <authorList>
            <person name="Chandrababunaidu M.M."/>
            <person name="Singh D."/>
            <person name="Sen D."/>
            <person name="Bhan S."/>
            <person name="Das S."/>
            <person name="Gupta A."/>
            <person name="Adhikary S.P."/>
            <person name="Tripathy S."/>
        </authorList>
    </citation>
    <scope>NUCLEOTIDE SEQUENCE</scope>
    <source>
        <strain evidence="3">VB521301</strain>
    </source>
</reference>
<dbReference type="PANTHER" id="PTHR43464">
    <property type="entry name" value="METHYLTRANSFERASE"/>
    <property type="match status" value="1"/>
</dbReference>
<dbReference type="RefSeq" id="WP_038081656.1">
    <property type="nucleotide sequence ID" value="NZ_JHEG04000002.1"/>
</dbReference>
<proteinExistence type="predicted"/>
<dbReference type="Pfam" id="PF08242">
    <property type="entry name" value="Methyltransf_12"/>
    <property type="match status" value="1"/>
</dbReference>
<dbReference type="AlphaFoldDB" id="A0A0C1N235"/>
<dbReference type="InterPro" id="IPR029063">
    <property type="entry name" value="SAM-dependent_MTases_sf"/>
</dbReference>
<name>A0A0C1N235_9CYAN</name>
<accession>A0A0C1N235</accession>
<gene>
    <name evidence="3" type="ORF">DA73_0228970</name>
    <name evidence="2" type="ORF">DA73_0400040180</name>
</gene>
<dbReference type="EMBL" id="JHEG04000002">
    <property type="protein sequence ID" value="KAF3883923.1"/>
    <property type="molecule type" value="Genomic_DNA"/>
</dbReference>
<dbReference type="GO" id="GO:0008168">
    <property type="term" value="F:methyltransferase activity"/>
    <property type="evidence" value="ECO:0007669"/>
    <property type="project" value="UniProtKB-KW"/>
</dbReference>
<dbReference type="Gene3D" id="3.40.50.150">
    <property type="entry name" value="Vaccinia Virus protein VP39"/>
    <property type="match status" value="1"/>
</dbReference>
<dbReference type="OrthoDB" id="649979at2"/>
<evidence type="ECO:0000313" key="2">
    <source>
        <dbReference type="EMBL" id="KAF3883923.1"/>
    </source>
</evidence>
<keyword evidence="2" id="KW-0808">Transferase</keyword>
<reference evidence="2" key="2">
    <citation type="submission" date="2019-11" db="EMBL/GenBank/DDBJ databases">
        <title>Improved Assembly of Tolypothrix boutellei genome.</title>
        <authorList>
            <person name="Sarangi A.N."/>
            <person name="Mukherjee M."/>
            <person name="Ghosh S."/>
            <person name="Singh D."/>
            <person name="Das A."/>
            <person name="Kant S."/>
            <person name="Prusty A."/>
            <person name="Tripathy S."/>
        </authorList>
    </citation>
    <scope>NUCLEOTIDE SEQUENCE</scope>
    <source>
        <strain evidence="2">VB521301</strain>
    </source>
</reference>
<feature type="domain" description="Methyltransferase type 12" evidence="1">
    <location>
        <begin position="59"/>
        <end position="154"/>
    </location>
</feature>
<protein>
    <submittedName>
        <fullName evidence="2">Class I SAM-dependent methyltransferase</fullName>
    </submittedName>
</protein>
<dbReference type="CDD" id="cd02440">
    <property type="entry name" value="AdoMet_MTases"/>
    <property type="match status" value="1"/>
</dbReference>
<evidence type="ECO:0000259" key="1">
    <source>
        <dbReference type="Pfam" id="PF08242"/>
    </source>
</evidence>
<sequence>MSDPQTISAAVAKLYNTYPFPPEPLLDEPPPGYNWRWNWLAAYNFCTGQKPDKQDIRILDAGCGTGVGTEYLVHLNPHARVVGIDLSANALAVAKERCQRSGADRVEFHHLSLYDVEQVPGEFDLINCVGVLHHLPDPIRGIQSLAKKLAPGGLMHIFVYGELGRWEIQLMQKAIALLQGDKRGDYRDGVRVGRQIFASLPDNNRILKRERERWLLENQRDECFADMYVHPQEIDYNIETLFELIDASGLDFVGFSNPSFWELERLLSKAPELVERAKDLSDRQRYRLIELLDPEVSHYEFFLNRPPLPKADWSELDTILAAIPERNPCIEGFPSQCLLNYDYQLVNLSEAELKFLQSCDGKSTVGEILASLQLELDRVRELLKQQLIMLTLG</sequence>